<dbReference type="PROSITE" id="PS01351">
    <property type="entry name" value="MAPK"/>
    <property type="match status" value="1"/>
</dbReference>
<dbReference type="SMART" id="SM00220">
    <property type="entry name" value="S_TKc"/>
    <property type="match status" value="1"/>
</dbReference>
<evidence type="ECO:0000256" key="10">
    <source>
        <dbReference type="RuleBase" id="RU361165"/>
    </source>
</evidence>
<comment type="similarity">
    <text evidence="10">Belongs to the protein kinase superfamily. Ser/Thr protein kinase family. MAP kinase subfamily.</text>
</comment>
<proteinExistence type="inferred from homology"/>
<dbReference type="InterPro" id="IPR003527">
    <property type="entry name" value="MAP_kinase_CS"/>
</dbReference>
<sequence>MNGNMDQYHVFRVFQQNFIVDKRFQLIKGLGQGAYGIVCSAKYLDGEEGEDKVAIKKITNIFSKKILCKRALREIKLLHHFRGHKNITCLYDLDVVPDANGNFNEIYLYEELMECDMHQIIRSGQPLTDAHYQSFVYQILCGLKYIHSADVLHRDLKPGNLLVNADCELKICDFGLARGYSSDPAKNNGFMTEYVATRWYRAPEIILSFQGYTKAIDMWSVGCVLAELLGGATIFKGKDYVDQLNQVLRVLGTPDEKTVESIKSPRARAYIRSLPYMPRIPFETLYPNASPLALDLLGKMLTLDPQQRISVDQALEHPYLEVWHDPNDEPVCPRKFDFSFEEVDDLQRMKKIIVDEVASFREYVRKPLEEQERIYQEEQEEQHQKQQEEKRQQQQFQQQQQNQSPGLPQQFQSPEQYDQSQFEYLQSPSHPSMVSSLQTPTDISRNDTDMPPRPEEVTDNGQMDLEHELVYGADRYN</sequence>
<comment type="activity regulation">
    <text evidence="10">Activated by threonine and tyrosine phosphorylation.</text>
</comment>
<dbReference type="GO" id="GO:0004707">
    <property type="term" value="F:MAP kinase activity"/>
    <property type="evidence" value="ECO:0007669"/>
    <property type="project" value="UniProtKB-EC"/>
</dbReference>
<evidence type="ECO:0000256" key="8">
    <source>
        <dbReference type="PROSITE-ProRule" id="PRU10141"/>
    </source>
</evidence>
<organism evidence="13 14">
    <name type="scientific">Eeniella nana</name>
    <name type="common">Yeast</name>
    <name type="synonym">Brettanomyces nanus</name>
    <dbReference type="NCBI Taxonomy" id="13502"/>
    <lineage>
        <taxon>Eukaryota</taxon>
        <taxon>Fungi</taxon>
        <taxon>Dikarya</taxon>
        <taxon>Ascomycota</taxon>
        <taxon>Saccharomycotina</taxon>
        <taxon>Pichiomycetes</taxon>
        <taxon>Pichiales</taxon>
        <taxon>Pichiaceae</taxon>
        <taxon>Brettanomyces</taxon>
    </lineage>
</organism>
<dbReference type="GO" id="GO:0005524">
    <property type="term" value="F:ATP binding"/>
    <property type="evidence" value="ECO:0007669"/>
    <property type="project" value="UniProtKB-UniRule"/>
</dbReference>
<gene>
    <name evidence="13" type="primary">SLT2</name>
    <name evidence="13" type="ORF">FOA43_002713</name>
</gene>
<accession>A0A875RPR0</accession>
<keyword evidence="14" id="KW-1185">Reference proteome</keyword>
<dbReference type="CDD" id="cd07857">
    <property type="entry name" value="STKc_MPK1"/>
    <property type="match status" value="1"/>
</dbReference>
<dbReference type="Pfam" id="PF00069">
    <property type="entry name" value="Pkinase"/>
    <property type="match status" value="1"/>
</dbReference>
<feature type="compositionally biased region" description="Polar residues" evidence="11">
    <location>
        <begin position="413"/>
        <end position="443"/>
    </location>
</feature>
<keyword evidence="10" id="KW-0460">Magnesium</keyword>
<dbReference type="InterPro" id="IPR017441">
    <property type="entry name" value="Protein_kinase_ATP_BS"/>
</dbReference>
<evidence type="ECO:0000256" key="1">
    <source>
        <dbReference type="ARBA" id="ARBA00008832"/>
    </source>
</evidence>
<dbReference type="InterPro" id="IPR011009">
    <property type="entry name" value="Kinase-like_dom_sf"/>
</dbReference>
<reference evidence="13" key="1">
    <citation type="submission" date="2020-10" db="EMBL/GenBank/DDBJ databases">
        <authorList>
            <person name="Roach M.J.R."/>
        </authorList>
    </citation>
    <scope>NUCLEOTIDE SEQUENCE</scope>
    <source>
        <strain evidence="13">CBS 1945</strain>
    </source>
</reference>
<dbReference type="KEGG" id="bnn:FOA43_002713"/>
<keyword evidence="5 10" id="KW-0418">Kinase</keyword>
<dbReference type="FunFam" id="1.10.510.10:FF:000013">
    <property type="entry name" value="Mitogen-activated protein kinase"/>
    <property type="match status" value="1"/>
</dbReference>
<evidence type="ECO:0000256" key="6">
    <source>
        <dbReference type="ARBA" id="ARBA00022840"/>
    </source>
</evidence>
<feature type="region of interest" description="Disordered" evidence="11">
    <location>
        <begin position="376"/>
        <end position="477"/>
    </location>
</feature>
<evidence type="ECO:0000256" key="7">
    <source>
        <dbReference type="ARBA" id="ARBA00065684"/>
    </source>
</evidence>
<evidence type="ECO:0000313" key="14">
    <source>
        <dbReference type="Proteomes" id="UP000662931"/>
    </source>
</evidence>
<dbReference type="GO" id="GO:0030447">
    <property type="term" value="P:filamentous growth"/>
    <property type="evidence" value="ECO:0007669"/>
    <property type="project" value="UniProtKB-ARBA"/>
</dbReference>
<dbReference type="PROSITE" id="PS50011">
    <property type="entry name" value="PROTEIN_KINASE_DOM"/>
    <property type="match status" value="1"/>
</dbReference>
<dbReference type="FunFam" id="3.30.200.20:FF:000647">
    <property type="entry name" value="Mitogen-activated protein kinase"/>
    <property type="match status" value="1"/>
</dbReference>
<name>A0A875RPR0_EENNA</name>
<evidence type="ECO:0000256" key="5">
    <source>
        <dbReference type="ARBA" id="ARBA00022777"/>
    </source>
</evidence>
<dbReference type="EMBL" id="CP064814">
    <property type="protein sequence ID" value="QPG75360.1"/>
    <property type="molecule type" value="Genomic_DNA"/>
</dbReference>
<keyword evidence="2 9" id="KW-0723">Serine/threonine-protein kinase</keyword>
<dbReference type="RefSeq" id="XP_038778925.1">
    <property type="nucleotide sequence ID" value="XM_038922997.1"/>
</dbReference>
<dbReference type="Gene3D" id="1.10.510.10">
    <property type="entry name" value="Transferase(Phosphotransferase) domain 1"/>
    <property type="match status" value="1"/>
</dbReference>
<feature type="compositionally biased region" description="Low complexity" evidence="11">
    <location>
        <begin position="393"/>
        <end position="412"/>
    </location>
</feature>
<comment type="catalytic activity">
    <reaction evidence="10">
        <text>L-threonyl-[protein] + ATP = O-phospho-L-threonyl-[protein] + ADP + H(+)</text>
        <dbReference type="Rhea" id="RHEA:46608"/>
        <dbReference type="Rhea" id="RHEA-COMP:11060"/>
        <dbReference type="Rhea" id="RHEA-COMP:11605"/>
        <dbReference type="ChEBI" id="CHEBI:15378"/>
        <dbReference type="ChEBI" id="CHEBI:30013"/>
        <dbReference type="ChEBI" id="CHEBI:30616"/>
        <dbReference type="ChEBI" id="CHEBI:61977"/>
        <dbReference type="ChEBI" id="CHEBI:456216"/>
        <dbReference type="EC" id="2.7.11.24"/>
    </reaction>
</comment>
<evidence type="ECO:0000256" key="4">
    <source>
        <dbReference type="ARBA" id="ARBA00022741"/>
    </source>
</evidence>
<dbReference type="Gene3D" id="3.30.200.20">
    <property type="entry name" value="Phosphorylase Kinase, domain 1"/>
    <property type="match status" value="1"/>
</dbReference>
<dbReference type="GO" id="GO:0006950">
    <property type="term" value="P:response to stress"/>
    <property type="evidence" value="ECO:0007669"/>
    <property type="project" value="UniProtKB-ARBA"/>
</dbReference>
<evidence type="ECO:0000256" key="9">
    <source>
        <dbReference type="RuleBase" id="RU000304"/>
    </source>
</evidence>
<comment type="subunit">
    <text evidence="7">Interacts with RLM1.</text>
</comment>
<feature type="compositionally biased region" description="Basic and acidic residues" evidence="11">
    <location>
        <begin position="444"/>
        <end position="456"/>
    </location>
</feature>
<feature type="domain" description="Protein kinase" evidence="12">
    <location>
        <begin position="24"/>
        <end position="320"/>
    </location>
</feature>
<dbReference type="PROSITE" id="PS00107">
    <property type="entry name" value="PROTEIN_KINASE_ATP"/>
    <property type="match status" value="1"/>
</dbReference>
<keyword evidence="6 8" id="KW-0067">ATP-binding</keyword>
<comment type="similarity">
    <text evidence="1">Belongs to the protein kinase superfamily. CMGC Ser/Thr protein kinase family. MAP kinase subfamily.</text>
</comment>
<comment type="cofactor">
    <cofactor evidence="10">
        <name>Mg(2+)</name>
        <dbReference type="ChEBI" id="CHEBI:18420"/>
    </cofactor>
</comment>
<dbReference type="OrthoDB" id="192887at2759"/>
<evidence type="ECO:0000256" key="11">
    <source>
        <dbReference type="SAM" id="MobiDB-lite"/>
    </source>
</evidence>
<evidence type="ECO:0000256" key="2">
    <source>
        <dbReference type="ARBA" id="ARBA00022527"/>
    </source>
</evidence>
<feature type="binding site" evidence="8">
    <location>
        <position position="57"/>
    </location>
    <ligand>
        <name>ATP</name>
        <dbReference type="ChEBI" id="CHEBI:30616"/>
    </ligand>
</feature>
<evidence type="ECO:0000259" key="12">
    <source>
        <dbReference type="PROSITE" id="PS50011"/>
    </source>
</evidence>
<evidence type="ECO:0000256" key="3">
    <source>
        <dbReference type="ARBA" id="ARBA00022679"/>
    </source>
</evidence>
<dbReference type="InterPro" id="IPR000719">
    <property type="entry name" value="Prot_kinase_dom"/>
</dbReference>
<dbReference type="PANTHER" id="PTHR24055">
    <property type="entry name" value="MITOGEN-ACTIVATED PROTEIN KINASE"/>
    <property type="match status" value="1"/>
</dbReference>
<keyword evidence="4 8" id="KW-0547">Nucleotide-binding</keyword>
<dbReference type="EC" id="2.7.11.24" evidence="10"/>
<dbReference type="GeneID" id="62196114"/>
<dbReference type="Proteomes" id="UP000662931">
    <property type="component" value="Chromosome 3"/>
</dbReference>
<dbReference type="InterPro" id="IPR008271">
    <property type="entry name" value="Ser/Thr_kinase_AS"/>
</dbReference>
<evidence type="ECO:0000313" key="13">
    <source>
        <dbReference type="EMBL" id="QPG75360.1"/>
    </source>
</evidence>
<dbReference type="SUPFAM" id="SSF56112">
    <property type="entry name" value="Protein kinase-like (PK-like)"/>
    <property type="match status" value="1"/>
</dbReference>
<dbReference type="AlphaFoldDB" id="A0A875RPR0"/>
<dbReference type="InterPro" id="IPR050117">
    <property type="entry name" value="MAPK"/>
</dbReference>
<feature type="compositionally biased region" description="Basic and acidic residues" evidence="11">
    <location>
        <begin position="376"/>
        <end position="392"/>
    </location>
</feature>
<dbReference type="PROSITE" id="PS00108">
    <property type="entry name" value="PROTEIN_KINASE_ST"/>
    <property type="match status" value="1"/>
</dbReference>
<keyword evidence="3 10" id="KW-0808">Transferase</keyword>
<protein>
    <recommendedName>
        <fullName evidence="10">Mitogen-activated protein kinase</fullName>
        <ecNumber evidence="10">2.7.11.24</ecNumber>
    </recommendedName>
</protein>